<protein>
    <submittedName>
        <fullName evidence="1">Uncharacterized protein</fullName>
    </submittedName>
</protein>
<dbReference type="HOGENOM" id="CLU_2625248_0_0_1"/>
<keyword evidence="2" id="KW-1185">Reference proteome</keyword>
<sequence length="78" mass="8396">MGPTNKLSCHSAGDALNQKIRAFALGLPTCQNMRAPSPSYSQRPDHDLSLECTSPGPCAPTLNQVQTVQPRLSYPECP</sequence>
<reference evidence="2" key="1">
    <citation type="journal article" date="2013" name="Science">
        <title>The Amborella genome and the evolution of flowering plants.</title>
        <authorList>
            <consortium name="Amborella Genome Project"/>
        </authorList>
    </citation>
    <scope>NUCLEOTIDE SEQUENCE [LARGE SCALE GENOMIC DNA]</scope>
</reference>
<evidence type="ECO:0000313" key="1">
    <source>
        <dbReference type="EMBL" id="ERN11665.1"/>
    </source>
</evidence>
<dbReference type="Gramene" id="ERN11665">
    <property type="protein sequence ID" value="ERN11665"/>
    <property type="gene ID" value="AMTR_s00022p00218930"/>
</dbReference>
<dbReference type="Proteomes" id="UP000017836">
    <property type="component" value="Unassembled WGS sequence"/>
</dbReference>
<evidence type="ECO:0000313" key="2">
    <source>
        <dbReference type="Proteomes" id="UP000017836"/>
    </source>
</evidence>
<organism evidence="1 2">
    <name type="scientific">Amborella trichopoda</name>
    <dbReference type="NCBI Taxonomy" id="13333"/>
    <lineage>
        <taxon>Eukaryota</taxon>
        <taxon>Viridiplantae</taxon>
        <taxon>Streptophyta</taxon>
        <taxon>Embryophyta</taxon>
        <taxon>Tracheophyta</taxon>
        <taxon>Spermatophyta</taxon>
        <taxon>Magnoliopsida</taxon>
        <taxon>Amborellales</taxon>
        <taxon>Amborellaceae</taxon>
        <taxon>Amborella</taxon>
    </lineage>
</organism>
<accession>W1PWG0</accession>
<dbReference type="AlphaFoldDB" id="W1PWG0"/>
<proteinExistence type="predicted"/>
<dbReference type="EMBL" id="KI392687">
    <property type="protein sequence ID" value="ERN11665.1"/>
    <property type="molecule type" value="Genomic_DNA"/>
</dbReference>
<gene>
    <name evidence="1" type="ORF">AMTR_s00022p00218930</name>
</gene>
<name>W1PWG0_AMBTC</name>